<dbReference type="Proteomes" id="UP001204798">
    <property type="component" value="Unassembled WGS sequence"/>
</dbReference>
<dbReference type="InterPro" id="IPR050570">
    <property type="entry name" value="Cell_wall_metabolism_enzyme"/>
</dbReference>
<dbReference type="SUPFAM" id="SSF51261">
    <property type="entry name" value="Duplicated hybrid motif"/>
    <property type="match status" value="1"/>
</dbReference>
<dbReference type="EMBL" id="JANUCP010000007">
    <property type="protein sequence ID" value="MCS3920816.1"/>
    <property type="molecule type" value="Genomic_DNA"/>
</dbReference>
<keyword evidence="2" id="KW-0175">Coiled coil</keyword>
<evidence type="ECO:0000259" key="5">
    <source>
        <dbReference type="Pfam" id="PF24568"/>
    </source>
</evidence>
<dbReference type="InterPro" id="IPR057309">
    <property type="entry name" value="PcsB_CC"/>
</dbReference>
<dbReference type="InterPro" id="IPR011055">
    <property type="entry name" value="Dup_hybrid_motif"/>
</dbReference>
<protein>
    <submittedName>
        <fullName evidence="6">Murein DD-endopeptidase MepM/ murein hydrolase activator NlpD</fullName>
    </submittedName>
</protein>
<feature type="compositionally biased region" description="Basic residues" evidence="3">
    <location>
        <begin position="50"/>
        <end position="59"/>
    </location>
</feature>
<dbReference type="Pfam" id="PF24568">
    <property type="entry name" value="CC_PcsB"/>
    <property type="match status" value="1"/>
</dbReference>
<dbReference type="InterPro" id="IPR016047">
    <property type="entry name" value="M23ase_b-sheet_dom"/>
</dbReference>
<keyword evidence="6" id="KW-0378">Hydrolase</keyword>
<evidence type="ECO:0000259" key="4">
    <source>
        <dbReference type="Pfam" id="PF01551"/>
    </source>
</evidence>
<comment type="caution">
    <text evidence="6">The sequence shown here is derived from an EMBL/GenBank/DDBJ whole genome shotgun (WGS) entry which is preliminary data.</text>
</comment>
<dbReference type="PANTHER" id="PTHR21666:SF289">
    <property type="entry name" value="L-ALA--D-GLU ENDOPEPTIDASE"/>
    <property type="match status" value="1"/>
</dbReference>
<evidence type="ECO:0000313" key="6">
    <source>
        <dbReference type="EMBL" id="MCS3920816.1"/>
    </source>
</evidence>
<dbReference type="RefSeq" id="WP_259100982.1">
    <property type="nucleotide sequence ID" value="NZ_CP130454.1"/>
</dbReference>
<evidence type="ECO:0000256" key="2">
    <source>
        <dbReference type="SAM" id="Coils"/>
    </source>
</evidence>
<evidence type="ECO:0000256" key="1">
    <source>
        <dbReference type="ARBA" id="ARBA00022729"/>
    </source>
</evidence>
<evidence type="ECO:0000313" key="7">
    <source>
        <dbReference type="Proteomes" id="UP001204798"/>
    </source>
</evidence>
<dbReference type="Gene3D" id="6.10.250.3150">
    <property type="match status" value="1"/>
</dbReference>
<dbReference type="Gene3D" id="2.70.70.10">
    <property type="entry name" value="Glucose Permease (Domain IIA)"/>
    <property type="match status" value="1"/>
</dbReference>
<gene>
    <name evidence="6" type="ORF">M2350_003253</name>
</gene>
<evidence type="ECO:0000256" key="3">
    <source>
        <dbReference type="SAM" id="MobiDB-lite"/>
    </source>
</evidence>
<sequence length="386" mass="44669">MRTLALGLAAIFLTVSLAHGWDWKSLVSRGKTPSPSLLRKRQQELEQRKRMARRKVREMRRKERTLSEQLRETRARIVRAKVRLATLNREYAQVSRQLNQTRVRVMQLKAKLSRHRSILAERLRQLYKHPPSDYVAFVLDSRDIEDAAIRTYAFQRILHHDEKVIETTRQVKEELESREAQLRRQQARLDFLRRAIEEQTRELRAAEAEQARLLRKVQTERETYERWLQEWEEESRAIAALLRRLQSAQRGRPRPVPAWTGPFIRPVDGPIVSGFGYRVHPIFRRVKFHYGIDIAAPSGTPIRAAADGVVVFAGWRRAYGNTVIIDHGNGMATLYAHCSRILVGEGEVVKQGQVIALVGSTGLSTGPHLHFEVRRYGEPINPLAVR</sequence>
<dbReference type="Pfam" id="PF01551">
    <property type="entry name" value="Peptidase_M23"/>
    <property type="match status" value="1"/>
</dbReference>
<accession>A0ABT2ETQ2</accession>
<dbReference type="PANTHER" id="PTHR21666">
    <property type="entry name" value="PEPTIDASE-RELATED"/>
    <property type="match status" value="1"/>
</dbReference>
<proteinExistence type="predicted"/>
<reference evidence="6 7" key="1">
    <citation type="submission" date="2022-08" db="EMBL/GenBank/DDBJ databases">
        <title>Bacterial and archaeal communities from various locations to study Microbial Dark Matter (Phase II).</title>
        <authorList>
            <person name="Stepanauskas R."/>
        </authorList>
    </citation>
    <scope>NUCLEOTIDE SEQUENCE [LARGE SCALE GENOMIC DNA]</scope>
    <source>
        <strain evidence="6 7">PD1</strain>
    </source>
</reference>
<feature type="coiled-coil region" evidence="2">
    <location>
        <begin position="165"/>
        <end position="248"/>
    </location>
</feature>
<dbReference type="GO" id="GO:0016787">
    <property type="term" value="F:hydrolase activity"/>
    <property type="evidence" value="ECO:0007669"/>
    <property type="project" value="UniProtKB-KW"/>
</dbReference>
<name>A0ABT2ETQ2_9BACT</name>
<feature type="domain" description="Peptidoglycan hydrolase PcsB coiled-coil" evidence="5">
    <location>
        <begin position="107"/>
        <end position="177"/>
    </location>
</feature>
<dbReference type="CDD" id="cd12797">
    <property type="entry name" value="M23_peptidase"/>
    <property type="match status" value="1"/>
</dbReference>
<organism evidence="6 7">
    <name type="scientific">Candidatus Fervidibacter sacchari</name>
    <dbReference type="NCBI Taxonomy" id="1448929"/>
    <lineage>
        <taxon>Bacteria</taxon>
        <taxon>Candidatus Fervidibacterota</taxon>
        <taxon>Candidatus Fervidibacter</taxon>
    </lineage>
</organism>
<feature type="region of interest" description="Disordered" evidence="3">
    <location>
        <begin position="29"/>
        <end position="65"/>
    </location>
</feature>
<keyword evidence="7" id="KW-1185">Reference proteome</keyword>
<feature type="domain" description="M23ase beta-sheet core" evidence="4">
    <location>
        <begin position="287"/>
        <end position="382"/>
    </location>
</feature>
<keyword evidence="1" id="KW-0732">Signal</keyword>